<evidence type="ECO:0000313" key="5">
    <source>
        <dbReference type="Proteomes" id="UP000070133"/>
    </source>
</evidence>
<comment type="caution">
    <text evidence="4">The sequence shown here is derived from an EMBL/GenBank/DDBJ whole genome shotgun (WGS) entry which is preliminary data.</text>
</comment>
<evidence type="ECO:0008006" key="6">
    <source>
        <dbReference type="Google" id="ProtNLM"/>
    </source>
</evidence>
<evidence type="ECO:0000313" key="4">
    <source>
        <dbReference type="EMBL" id="KXS96516.1"/>
    </source>
</evidence>
<keyword evidence="5" id="KW-1185">Reference proteome</keyword>
<proteinExistence type="predicted"/>
<feature type="transmembrane region" description="Helical" evidence="2">
    <location>
        <begin position="160"/>
        <end position="182"/>
    </location>
</feature>
<keyword evidence="2" id="KW-0472">Membrane</keyword>
<keyword evidence="2" id="KW-0812">Transmembrane</keyword>
<reference evidence="4 5" key="1">
    <citation type="submission" date="2015-07" db="EMBL/GenBank/DDBJ databases">
        <title>Comparative genomics of the Sigatoka disease complex on banana suggests a link between parallel evolutionary changes in Pseudocercospora fijiensis and Pseudocercospora eumusae and increased virulence on the banana host.</title>
        <authorList>
            <person name="Chang T.-C."/>
            <person name="Salvucci A."/>
            <person name="Crous P.W."/>
            <person name="Stergiopoulos I."/>
        </authorList>
    </citation>
    <scope>NUCLEOTIDE SEQUENCE [LARGE SCALE GENOMIC DNA]</scope>
    <source>
        <strain evidence="4 5">CBS 114824</strain>
    </source>
</reference>
<feature type="chain" id="PRO_5007806219" description="FAS1 domain-containing protein" evidence="3">
    <location>
        <begin position="18"/>
        <end position="183"/>
    </location>
</feature>
<dbReference type="EMBL" id="LFZN01000172">
    <property type="protein sequence ID" value="KXS96516.1"/>
    <property type="molecule type" value="Genomic_DNA"/>
</dbReference>
<feature type="signal peptide" evidence="3">
    <location>
        <begin position="1"/>
        <end position="17"/>
    </location>
</feature>
<dbReference type="AlphaFoldDB" id="A0A139H230"/>
<dbReference type="OrthoDB" id="416253at2759"/>
<sequence length="183" mass="17746">MLYKLFASAAFAATAFAQVDGTAEQSSKAAELLSIVSVLETALPSSLIQEALTNSAGVSSELASEFAAGQTPSWFTALPSDVQTYLVPAGAVATANATAITSASGFPYPSANSTSGNSTTSRSRTLTSSASLTSTSASSSETGASGTGSSSESSSSSEAGAMPTAILGAGLAGAVGIVGLLAL</sequence>
<dbReference type="Proteomes" id="UP000070133">
    <property type="component" value="Unassembled WGS sequence"/>
</dbReference>
<accession>A0A139H230</accession>
<keyword evidence="3" id="KW-0732">Signal</keyword>
<evidence type="ECO:0000256" key="3">
    <source>
        <dbReference type="SAM" id="SignalP"/>
    </source>
</evidence>
<protein>
    <recommendedName>
        <fullName evidence="6">FAS1 domain-containing protein</fullName>
    </recommendedName>
</protein>
<keyword evidence="2" id="KW-1133">Transmembrane helix</keyword>
<gene>
    <name evidence="4" type="ORF">AC578_5824</name>
</gene>
<name>A0A139H230_9PEZI</name>
<feature type="region of interest" description="Disordered" evidence="1">
    <location>
        <begin position="110"/>
        <end position="159"/>
    </location>
</feature>
<organism evidence="4 5">
    <name type="scientific">Pseudocercospora eumusae</name>
    <dbReference type="NCBI Taxonomy" id="321146"/>
    <lineage>
        <taxon>Eukaryota</taxon>
        <taxon>Fungi</taxon>
        <taxon>Dikarya</taxon>
        <taxon>Ascomycota</taxon>
        <taxon>Pezizomycotina</taxon>
        <taxon>Dothideomycetes</taxon>
        <taxon>Dothideomycetidae</taxon>
        <taxon>Mycosphaerellales</taxon>
        <taxon>Mycosphaerellaceae</taxon>
        <taxon>Pseudocercospora</taxon>
    </lineage>
</organism>
<evidence type="ECO:0000256" key="1">
    <source>
        <dbReference type="SAM" id="MobiDB-lite"/>
    </source>
</evidence>
<evidence type="ECO:0000256" key="2">
    <source>
        <dbReference type="SAM" id="Phobius"/>
    </source>
</evidence>